<comment type="caution">
    <text evidence="2">The sequence shown here is derived from an EMBL/GenBank/DDBJ whole genome shotgun (WGS) entry which is preliminary data.</text>
</comment>
<sequence>MIRSRFSVPRRNVQDAAVNVHLHHHNFRFPACLTTVRRHPTVSLLQFSPITPNYFSDTASSPTLTSFLWPPPPTTRQTTLTLKILAATISGLRRRNKKNACLAGDGPALDRPRRRCSSVLPRRKLSRSGNGVVAGA</sequence>
<dbReference type="Proteomes" id="UP000685013">
    <property type="component" value="Chromosome 6"/>
</dbReference>
<keyword evidence="3" id="KW-1185">Reference proteome</keyword>
<evidence type="ECO:0000313" key="2">
    <source>
        <dbReference type="EMBL" id="KAG6596514.1"/>
    </source>
</evidence>
<gene>
    <name evidence="2" type="ORF">SDJN03_09694</name>
</gene>
<dbReference type="AlphaFoldDB" id="A0AAV6ND35"/>
<evidence type="ECO:0000256" key="1">
    <source>
        <dbReference type="SAM" id="MobiDB-lite"/>
    </source>
</evidence>
<evidence type="ECO:0000313" key="3">
    <source>
        <dbReference type="Proteomes" id="UP000685013"/>
    </source>
</evidence>
<proteinExistence type="predicted"/>
<organism evidence="2 3">
    <name type="scientific">Cucurbita argyrosperma subsp. sororia</name>
    <dbReference type="NCBI Taxonomy" id="37648"/>
    <lineage>
        <taxon>Eukaryota</taxon>
        <taxon>Viridiplantae</taxon>
        <taxon>Streptophyta</taxon>
        <taxon>Embryophyta</taxon>
        <taxon>Tracheophyta</taxon>
        <taxon>Spermatophyta</taxon>
        <taxon>Magnoliopsida</taxon>
        <taxon>eudicotyledons</taxon>
        <taxon>Gunneridae</taxon>
        <taxon>Pentapetalae</taxon>
        <taxon>rosids</taxon>
        <taxon>fabids</taxon>
        <taxon>Cucurbitales</taxon>
        <taxon>Cucurbitaceae</taxon>
        <taxon>Cucurbiteae</taxon>
        <taxon>Cucurbita</taxon>
    </lineage>
</organism>
<feature type="compositionally biased region" description="Basic residues" evidence="1">
    <location>
        <begin position="112"/>
        <end position="126"/>
    </location>
</feature>
<accession>A0AAV6ND35</accession>
<protein>
    <submittedName>
        <fullName evidence="2">Uncharacterized protein</fullName>
    </submittedName>
</protein>
<dbReference type="EMBL" id="JAGKQH010000006">
    <property type="protein sequence ID" value="KAG6596514.1"/>
    <property type="molecule type" value="Genomic_DNA"/>
</dbReference>
<feature type="non-terminal residue" evidence="2">
    <location>
        <position position="1"/>
    </location>
</feature>
<feature type="region of interest" description="Disordered" evidence="1">
    <location>
        <begin position="112"/>
        <end position="136"/>
    </location>
</feature>
<name>A0AAV6ND35_9ROSI</name>
<reference evidence="2 3" key="1">
    <citation type="journal article" date="2021" name="Hortic Res">
        <title>The domestication of Cucurbita argyrosperma as revealed by the genome of its wild relative.</title>
        <authorList>
            <person name="Barrera-Redondo J."/>
            <person name="Sanchez-de la Vega G."/>
            <person name="Aguirre-Liguori J.A."/>
            <person name="Castellanos-Morales G."/>
            <person name="Gutierrez-Guerrero Y.T."/>
            <person name="Aguirre-Dugua X."/>
            <person name="Aguirre-Planter E."/>
            <person name="Tenaillon M.I."/>
            <person name="Lira-Saade R."/>
            <person name="Eguiarte L.E."/>
        </authorList>
    </citation>
    <scope>NUCLEOTIDE SEQUENCE [LARGE SCALE GENOMIC DNA]</scope>
    <source>
        <strain evidence="2">JBR-2021</strain>
    </source>
</reference>